<sequence>MRVERLQLANLRAIEAAEFKFQPGFNLIVGVNGVGKTTALQALAECLAQVLSERHKVRKPADQFELDDIREGANAFTIECDLWIEGETYQRVYHRQRSRYSEKESGAGNPRDTVHETPDREEYIGPAPPVVPSNASVNRGLGVYFSTRRALPSEAQPRTGKSSGSQSYTTAYSDAFANRELRLSEFASWMKTRQALAQERPSDAKVLDDLAQAVTRFLPGYANLRPSDDEKLSLLVDRDGTPLVVQKLSDGERGTLALVLDLTRRLAQASAAADDPAKEAEAVVLIDEIELHLHPRWQRRVIRNLTEAFPKCQFIATTHSPQVIGEVQNDHIQIIGDDGVYTPGHSYGMRSGRVLEEIMGTPAQTAKIADKISEASEAAANEDYATAKKLLAELEREPGESDPDVTRIRSLISFMEGDDE</sequence>
<evidence type="ECO:0000313" key="3">
    <source>
        <dbReference type="EMBL" id="QDS99311.1"/>
    </source>
</evidence>
<feature type="region of interest" description="Disordered" evidence="1">
    <location>
        <begin position="148"/>
        <end position="168"/>
    </location>
</feature>
<evidence type="ECO:0000256" key="1">
    <source>
        <dbReference type="SAM" id="MobiDB-lite"/>
    </source>
</evidence>
<dbReference type="GO" id="GO:0005524">
    <property type="term" value="F:ATP binding"/>
    <property type="evidence" value="ECO:0007669"/>
    <property type="project" value="InterPro"/>
</dbReference>
<dbReference type="PANTHER" id="PTHR43581">
    <property type="entry name" value="ATP/GTP PHOSPHATASE"/>
    <property type="match status" value="1"/>
</dbReference>
<dbReference type="InterPro" id="IPR003959">
    <property type="entry name" value="ATPase_AAA_core"/>
</dbReference>
<proteinExistence type="predicted"/>
<feature type="domain" description="AAA+ ATPase" evidence="2">
    <location>
        <begin position="22"/>
        <end position="339"/>
    </location>
</feature>
<dbReference type="AlphaFoldDB" id="A0A517MWR0"/>
<accession>A0A517MWR0</accession>
<dbReference type="Proteomes" id="UP000319852">
    <property type="component" value="Chromosome"/>
</dbReference>
<feature type="compositionally biased region" description="Basic and acidic residues" evidence="1">
    <location>
        <begin position="112"/>
        <end position="123"/>
    </location>
</feature>
<name>A0A517MWR0_9BACT</name>
<protein>
    <submittedName>
        <fullName evidence="3">Recombination protein F</fullName>
    </submittedName>
</protein>
<dbReference type="GO" id="GO:0016887">
    <property type="term" value="F:ATP hydrolysis activity"/>
    <property type="evidence" value="ECO:0007669"/>
    <property type="project" value="InterPro"/>
</dbReference>
<dbReference type="SMART" id="SM00382">
    <property type="entry name" value="AAA"/>
    <property type="match status" value="1"/>
</dbReference>
<evidence type="ECO:0000259" key="2">
    <source>
        <dbReference type="SMART" id="SM00382"/>
    </source>
</evidence>
<dbReference type="InterPro" id="IPR051396">
    <property type="entry name" value="Bact_Antivir_Def_Nuclease"/>
</dbReference>
<dbReference type="InterPro" id="IPR003593">
    <property type="entry name" value="AAA+_ATPase"/>
</dbReference>
<organism evidence="3 4">
    <name type="scientific">Adhaeretor mobilis</name>
    <dbReference type="NCBI Taxonomy" id="1930276"/>
    <lineage>
        <taxon>Bacteria</taxon>
        <taxon>Pseudomonadati</taxon>
        <taxon>Planctomycetota</taxon>
        <taxon>Planctomycetia</taxon>
        <taxon>Pirellulales</taxon>
        <taxon>Lacipirellulaceae</taxon>
        <taxon>Adhaeretor</taxon>
    </lineage>
</organism>
<reference evidence="3 4" key="1">
    <citation type="submission" date="2019-02" db="EMBL/GenBank/DDBJ databases">
        <title>Deep-cultivation of Planctomycetes and their phenomic and genomic characterization uncovers novel biology.</title>
        <authorList>
            <person name="Wiegand S."/>
            <person name="Jogler M."/>
            <person name="Boedeker C."/>
            <person name="Pinto D."/>
            <person name="Vollmers J."/>
            <person name="Rivas-Marin E."/>
            <person name="Kohn T."/>
            <person name="Peeters S.H."/>
            <person name="Heuer A."/>
            <person name="Rast P."/>
            <person name="Oberbeckmann S."/>
            <person name="Bunk B."/>
            <person name="Jeske O."/>
            <person name="Meyerdierks A."/>
            <person name="Storesund J.E."/>
            <person name="Kallscheuer N."/>
            <person name="Luecker S."/>
            <person name="Lage O.M."/>
            <person name="Pohl T."/>
            <person name="Merkel B.J."/>
            <person name="Hornburger P."/>
            <person name="Mueller R.-W."/>
            <person name="Bruemmer F."/>
            <person name="Labrenz M."/>
            <person name="Spormann A.M."/>
            <person name="Op den Camp H."/>
            <person name="Overmann J."/>
            <person name="Amann R."/>
            <person name="Jetten M.S.M."/>
            <person name="Mascher T."/>
            <person name="Medema M.H."/>
            <person name="Devos D.P."/>
            <person name="Kaster A.-K."/>
            <person name="Ovreas L."/>
            <person name="Rohde M."/>
            <person name="Galperin M.Y."/>
            <person name="Jogler C."/>
        </authorList>
    </citation>
    <scope>NUCLEOTIDE SEQUENCE [LARGE SCALE GENOMIC DNA]</scope>
    <source>
        <strain evidence="3 4">HG15A2</strain>
    </source>
</reference>
<dbReference type="Pfam" id="PF13304">
    <property type="entry name" value="AAA_21"/>
    <property type="match status" value="1"/>
</dbReference>
<dbReference type="RefSeq" id="WP_145060548.1">
    <property type="nucleotide sequence ID" value="NZ_CP036263.1"/>
</dbReference>
<dbReference type="EMBL" id="CP036263">
    <property type="protein sequence ID" value="QDS99311.1"/>
    <property type="molecule type" value="Genomic_DNA"/>
</dbReference>
<keyword evidence="4" id="KW-1185">Reference proteome</keyword>
<feature type="compositionally biased region" description="Polar residues" evidence="1">
    <location>
        <begin position="159"/>
        <end position="168"/>
    </location>
</feature>
<evidence type="ECO:0000313" key="4">
    <source>
        <dbReference type="Proteomes" id="UP000319852"/>
    </source>
</evidence>
<feature type="region of interest" description="Disordered" evidence="1">
    <location>
        <begin position="97"/>
        <end position="132"/>
    </location>
</feature>
<dbReference type="OrthoDB" id="285539at2"/>
<dbReference type="InterPro" id="IPR027417">
    <property type="entry name" value="P-loop_NTPase"/>
</dbReference>
<gene>
    <name evidence="3" type="ORF">HG15A2_26330</name>
</gene>
<dbReference type="Gene3D" id="3.40.50.300">
    <property type="entry name" value="P-loop containing nucleotide triphosphate hydrolases"/>
    <property type="match status" value="1"/>
</dbReference>
<dbReference type="SUPFAM" id="SSF52540">
    <property type="entry name" value="P-loop containing nucleoside triphosphate hydrolases"/>
    <property type="match status" value="1"/>
</dbReference>
<dbReference type="PANTHER" id="PTHR43581:SF2">
    <property type="entry name" value="EXCINUCLEASE ATPASE SUBUNIT"/>
    <property type="match status" value="1"/>
</dbReference>
<dbReference type="KEGG" id="amob:HG15A2_26330"/>